<evidence type="ECO:0000313" key="6">
    <source>
        <dbReference type="Proteomes" id="UP000324585"/>
    </source>
</evidence>
<dbReference type="SUPFAM" id="SSF51197">
    <property type="entry name" value="Clavaminate synthase-like"/>
    <property type="match status" value="1"/>
</dbReference>
<dbReference type="InterPro" id="IPR051821">
    <property type="entry name" value="Asp/Asn_beta-hydroxylase"/>
</dbReference>
<dbReference type="PANTHER" id="PTHR46332">
    <property type="entry name" value="ASPARTATE BETA-HYDROXYLASE DOMAIN-CONTAINING PROTEIN 2"/>
    <property type="match status" value="1"/>
</dbReference>
<proteinExistence type="inferred from homology"/>
<gene>
    <name evidence="5" type="ORF">FVE85_6436</name>
</gene>
<dbReference type="InterPro" id="IPR027443">
    <property type="entry name" value="IPNS-like_sf"/>
</dbReference>
<evidence type="ECO:0000256" key="2">
    <source>
        <dbReference type="ARBA" id="ARBA00022964"/>
    </source>
</evidence>
<dbReference type="OrthoDB" id="438431at2759"/>
<evidence type="ECO:0000256" key="3">
    <source>
        <dbReference type="ARBA" id="ARBA00023002"/>
    </source>
</evidence>
<accession>A0A5J4Z4R2</accession>
<keyword evidence="6" id="KW-1185">Reference proteome</keyword>
<keyword evidence="2" id="KW-0223">Dioxygenase</keyword>
<evidence type="ECO:0000313" key="5">
    <source>
        <dbReference type="EMBL" id="KAA8498851.1"/>
    </source>
</evidence>
<dbReference type="GO" id="GO:0051213">
    <property type="term" value="F:dioxygenase activity"/>
    <property type="evidence" value="ECO:0007669"/>
    <property type="project" value="UniProtKB-KW"/>
</dbReference>
<evidence type="ECO:0000259" key="4">
    <source>
        <dbReference type="Pfam" id="PF05118"/>
    </source>
</evidence>
<protein>
    <submittedName>
        <fullName evidence="5">Aspartyl/asparaginyl beta-hydroxylase</fullName>
    </submittedName>
</protein>
<sequence>MSDAASRFELLRHGDFLLWTDGHGITMTMVTAAAAAGFVPGCALRLGSGSAGASSRCVVGMRSRRGRAAGNGVVVSRRVGGQNRVGHRLGAEASPGAAAKSVREDEDTFFEAVAIVLKEMFDEDKIARVLAAWHLAQKGTVYEKNWDPSGQNGEEFWQRCGSFIEGLDARPFHDPNGGNFPWVHELEQNWETIRDELRRSYSDNSHVVKRGVNVWVPAVKDVALEYGPDWRTLVLQDRVWEPTNSKLFSKTTKIVKDAKVPSVEVFFARQGPQTGIKPHTDNCNFIMTAHLALDAPPNQSWIKVGGEQRFWENGKALVFDTSFTHSTFNESSTDTRYVLLIRFWHPQLMPVERKALQFIFDAVENPALVERELKVWSAKQTRRTASDLFK</sequence>
<evidence type="ECO:0000256" key="1">
    <source>
        <dbReference type="ARBA" id="ARBA00007730"/>
    </source>
</evidence>
<comment type="similarity">
    <text evidence="1">Belongs to the aspartyl/asparaginyl beta-hydroxylase family.</text>
</comment>
<dbReference type="Gene3D" id="2.60.120.330">
    <property type="entry name" value="B-lactam Antibiotic, Isopenicillin N Synthase, Chain"/>
    <property type="match status" value="1"/>
</dbReference>
<dbReference type="Pfam" id="PF05118">
    <property type="entry name" value="Asp_Arg_Hydrox"/>
    <property type="match status" value="1"/>
</dbReference>
<dbReference type="GO" id="GO:0016020">
    <property type="term" value="C:membrane"/>
    <property type="evidence" value="ECO:0007669"/>
    <property type="project" value="TreeGrafter"/>
</dbReference>
<feature type="domain" description="Aspartyl/asparaginy/proline hydroxylase" evidence="4">
    <location>
        <begin position="187"/>
        <end position="346"/>
    </location>
</feature>
<dbReference type="InterPro" id="IPR007803">
    <property type="entry name" value="Asp/Arg/Pro-Hydrxlase"/>
</dbReference>
<name>A0A5J4Z4R2_PORPP</name>
<keyword evidence="3" id="KW-0560">Oxidoreductase</keyword>
<comment type="caution">
    <text evidence="5">The sequence shown here is derived from an EMBL/GenBank/DDBJ whole genome shotgun (WGS) entry which is preliminary data.</text>
</comment>
<organism evidence="5 6">
    <name type="scientific">Porphyridium purpureum</name>
    <name type="common">Red alga</name>
    <name type="synonym">Porphyridium cruentum</name>
    <dbReference type="NCBI Taxonomy" id="35688"/>
    <lineage>
        <taxon>Eukaryota</taxon>
        <taxon>Rhodophyta</taxon>
        <taxon>Bangiophyceae</taxon>
        <taxon>Porphyridiales</taxon>
        <taxon>Porphyridiaceae</taxon>
        <taxon>Porphyridium</taxon>
    </lineage>
</organism>
<dbReference type="OMA" id="RYILMMR"/>
<reference evidence="6" key="1">
    <citation type="journal article" date="2019" name="Nat. Commun.">
        <title>Expansion of phycobilisome linker gene families in mesophilic red algae.</title>
        <authorList>
            <person name="Lee J."/>
            <person name="Kim D."/>
            <person name="Bhattacharya D."/>
            <person name="Yoon H.S."/>
        </authorList>
    </citation>
    <scope>NUCLEOTIDE SEQUENCE [LARGE SCALE GENOMIC DNA]</scope>
    <source>
        <strain evidence="6">CCMP 1328</strain>
    </source>
</reference>
<dbReference type="PANTHER" id="PTHR46332:SF5">
    <property type="entry name" value="ASPARTATE BETA-HYDROXYLASE DOMAIN CONTAINING 2"/>
    <property type="match status" value="1"/>
</dbReference>
<dbReference type="Proteomes" id="UP000324585">
    <property type="component" value="Unassembled WGS sequence"/>
</dbReference>
<dbReference type="EMBL" id="VRMN01000001">
    <property type="protein sequence ID" value="KAA8498851.1"/>
    <property type="molecule type" value="Genomic_DNA"/>
</dbReference>
<dbReference type="AlphaFoldDB" id="A0A5J4Z4R2"/>